<dbReference type="EMBL" id="PPFX01000008">
    <property type="protein sequence ID" value="PNU20790.1"/>
    <property type="molecule type" value="Genomic_DNA"/>
</dbReference>
<evidence type="ECO:0000313" key="6">
    <source>
        <dbReference type="Proteomes" id="UP000236340"/>
    </source>
</evidence>
<evidence type="ECO:0000256" key="2">
    <source>
        <dbReference type="ARBA" id="ARBA00022729"/>
    </source>
</evidence>
<protein>
    <submittedName>
        <fullName evidence="5">VacJ family lipoprotein</fullName>
    </submittedName>
</protein>
<dbReference type="PANTHER" id="PTHR30035">
    <property type="entry name" value="LIPOPROTEIN VACJ-RELATED"/>
    <property type="match status" value="1"/>
</dbReference>
<comment type="similarity">
    <text evidence="1">Belongs to the MlaA family.</text>
</comment>
<evidence type="ECO:0000256" key="4">
    <source>
        <dbReference type="SAM" id="SignalP"/>
    </source>
</evidence>
<evidence type="ECO:0000256" key="1">
    <source>
        <dbReference type="ARBA" id="ARBA00010634"/>
    </source>
</evidence>
<name>A0A2K2HC12_9BACT</name>
<feature type="compositionally biased region" description="Polar residues" evidence="3">
    <location>
        <begin position="29"/>
        <end position="43"/>
    </location>
</feature>
<keyword evidence="5" id="KW-0449">Lipoprotein</keyword>
<dbReference type="Proteomes" id="UP000236340">
    <property type="component" value="Unassembled WGS sequence"/>
</dbReference>
<keyword evidence="2 4" id="KW-0732">Signal</keyword>
<proteinExistence type="inferred from homology"/>
<evidence type="ECO:0000256" key="3">
    <source>
        <dbReference type="SAM" id="MobiDB-lite"/>
    </source>
</evidence>
<feature type="region of interest" description="Disordered" evidence="3">
    <location>
        <begin position="29"/>
        <end position="48"/>
    </location>
</feature>
<dbReference type="PANTHER" id="PTHR30035:SF3">
    <property type="entry name" value="INTERMEMBRANE PHOSPHOLIPID TRANSPORT SYSTEM LIPOPROTEIN MLAA"/>
    <property type="match status" value="1"/>
</dbReference>
<gene>
    <name evidence="5" type="ORF">C2E25_05205</name>
</gene>
<sequence length="261" mass="29700">MSKLITALLLTIFLALPLAGFAAEVQPSTTGPRVATENGQSAVDTEDDFDDPFADEEIVVNDPIEPFNRAMFWFNDKLYFYLLKPIARGYRIIPEPARVSVDNFFRNIETPVRLVNTLLQFKMEDSGTEIGRFVVNTTVGLLGLFDPAKSWLGWERKEEDFGQTLGHYGSGPGLYIVWPVMGPSNLRDSVGMAGDYFAHPLYSPLYFKLKTWEQYALYGLDSTNKTSLDRDTYEGIKKDALDPYLFVRDAYQQYREAQINR</sequence>
<dbReference type="PRINTS" id="PR01805">
    <property type="entry name" value="VACJLIPOPROT"/>
</dbReference>
<dbReference type="InterPro" id="IPR007428">
    <property type="entry name" value="MlaA"/>
</dbReference>
<dbReference type="RefSeq" id="WP_103114730.1">
    <property type="nucleotide sequence ID" value="NZ_PPFX01000008.1"/>
</dbReference>
<dbReference type="Pfam" id="PF04333">
    <property type="entry name" value="MlaA"/>
    <property type="match status" value="1"/>
</dbReference>
<evidence type="ECO:0000313" key="5">
    <source>
        <dbReference type="EMBL" id="PNU20790.1"/>
    </source>
</evidence>
<dbReference type="AlphaFoldDB" id="A0A2K2HC12"/>
<organism evidence="5 6">
    <name type="scientific">Geothermobacter hydrogeniphilus</name>
    <dbReference type="NCBI Taxonomy" id="1969733"/>
    <lineage>
        <taxon>Bacteria</taxon>
        <taxon>Pseudomonadati</taxon>
        <taxon>Thermodesulfobacteriota</taxon>
        <taxon>Desulfuromonadia</taxon>
        <taxon>Desulfuromonadales</taxon>
        <taxon>Geothermobacteraceae</taxon>
        <taxon>Geothermobacter</taxon>
    </lineage>
</organism>
<comment type="caution">
    <text evidence="5">The sequence shown here is derived from an EMBL/GenBank/DDBJ whole genome shotgun (WGS) entry which is preliminary data.</text>
</comment>
<feature type="signal peptide" evidence="4">
    <location>
        <begin position="1"/>
        <end position="22"/>
    </location>
</feature>
<reference evidence="5 6" key="1">
    <citation type="journal article" date="2018" name="Genome Announc.">
        <title>Genome Sequence of Geothermobacter sp. HR-1 Iron Reducer from the Loihi Seamount.</title>
        <authorList>
            <person name="Smith H."/>
            <person name="Abuyen K."/>
            <person name="Tremblay J."/>
            <person name="Savalia P."/>
            <person name="Perez-Rodriguez I."/>
            <person name="Emerson D."/>
            <person name="Tully B."/>
            <person name="Amend J."/>
        </authorList>
    </citation>
    <scope>NUCLEOTIDE SEQUENCE [LARGE SCALE GENOMIC DNA]</scope>
    <source>
        <strain evidence="5 6">HR-1</strain>
    </source>
</reference>
<dbReference type="GO" id="GO:0120010">
    <property type="term" value="P:intermembrane phospholipid transfer"/>
    <property type="evidence" value="ECO:0007669"/>
    <property type="project" value="TreeGrafter"/>
</dbReference>
<feature type="chain" id="PRO_5014469342" evidence="4">
    <location>
        <begin position="23"/>
        <end position="261"/>
    </location>
</feature>
<accession>A0A2K2HC12</accession>
<dbReference type="OrthoDB" id="9785326at2"/>
<dbReference type="GO" id="GO:0016020">
    <property type="term" value="C:membrane"/>
    <property type="evidence" value="ECO:0007669"/>
    <property type="project" value="InterPro"/>
</dbReference>